<gene>
    <name evidence="1" type="ORF">UX01_C0009G0028</name>
</gene>
<accession>A0A837IGP1</accession>
<evidence type="ECO:0000313" key="2">
    <source>
        <dbReference type="Proteomes" id="UP000034078"/>
    </source>
</evidence>
<name>A0A837IGP1_9BACT</name>
<dbReference type="EMBL" id="LCKO01000009">
    <property type="protein sequence ID" value="KKT99598.1"/>
    <property type="molecule type" value="Genomic_DNA"/>
</dbReference>
<comment type="caution">
    <text evidence="1">The sequence shown here is derived from an EMBL/GenBank/DDBJ whole genome shotgun (WGS) entry which is preliminary data.</text>
</comment>
<dbReference type="AlphaFoldDB" id="A0A837IGP1"/>
<protein>
    <submittedName>
        <fullName evidence="1">Uncharacterized protein</fullName>
    </submittedName>
</protein>
<evidence type="ECO:0000313" key="1">
    <source>
        <dbReference type="EMBL" id="KKT99598.1"/>
    </source>
</evidence>
<organism evidence="1 2">
    <name type="scientific">Candidatus Collierbacteria bacterium GW2011_GWB2_45_17</name>
    <dbReference type="NCBI Taxonomy" id="1618388"/>
    <lineage>
        <taxon>Bacteria</taxon>
        <taxon>Candidatus Collieribacteriota</taxon>
    </lineage>
</organism>
<sequence>MPNQGNKHTALSGAVLCGTLEIKEYVLQGQALQVIVVYLWGNLDIQNFYG</sequence>
<proteinExistence type="predicted"/>
<dbReference type="Proteomes" id="UP000034078">
    <property type="component" value="Unassembled WGS sequence"/>
</dbReference>
<reference evidence="1 2" key="1">
    <citation type="journal article" date="2015" name="Nature">
        <title>rRNA introns, odd ribosomes, and small enigmatic genomes across a large radiation of phyla.</title>
        <authorList>
            <person name="Brown C.T."/>
            <person name="Hug L.A."/>
            <person name="Thomas B.C."/>
            <person name="Sharon I."/>
            <person name="Castelle C.J."/>
            <person name="Singh A."/>
            <person name="Wilkins M.J."/>
            <person name="Williams K.H."/>
            <person name="Banfield J.F."/>
        </authorList>
    </citation>
    <scope>NUCLEOTIDE SEQUENCE [LARGE SCALE GENOMIC DNA]</scope>
</reference>